<dbReference type="EMBL" id="JAGWCR010000020">
    <property type="protein sequence ID" value="MBS3652124.1"/>
    <property type="molecule type" value="Genomic_DNA"/>
</dbReference>
<organism evidence="2 3">
    <name type="scientific">Pseudaminobacter soli</name>
    <name type="common">ex Zhang et al. 2022</name>
    <dbReference type="NCBI Taxonomy" id="2831468"/>
    <lineage>
        <taxon>Bacteria</taxon>
        <taxon>Pseudomonadati</taxon>
        <taxon>Pseudomonadota</taxon>
        <taxon>Alphaproteobacteria</taxon>
        <taxon>Hyphomicrobiales</taxon>
        <taxon>Phyllobacteriaceae</taxon>
        <taxon>Pseudaminobacter</taxon>
    </lineage>
</organism>
<sequence length="390" mass="43084">MTMVPASIVSLLEPLETFEEIRRKAVRLGDRVCDLSYANPYQGAQEGALMALRDALAQRRLLGLQYAPFGGQTIARRLVADALRQSHNLPFRYRDVVLTPGAMSALQIALLAADAPGGEVIIPTPCWLDYPVYVRHIGAAPVMVPPNRNATLDPAAIALAVTEQTRVVLLSHPSNPTGENYSHATLDALTSAISARATALGATITLIADETHRDFTAPNSYQSLVRYFPRTVIVYSFGKYHYMQGQRLGYAAVSPSHPNRAEIAPELERWTRITGIATPTALMQQALPRLLALTYDHGWLNSWRGRLMHRLRASGYRTVEADATLFVYVETPPGFTDWEFTRRLATRGVLVLPAPVFHHAAWFRLALTGSEPMLERALSVFEEEAAQCLA</sequence>
<reference evidence="2" key="1">
    <citation type="submission" date="2021-04" db="EMBL/GenBank/DDBJ databases">
        <title>Pseudaminobacter soli sp. nov., isolated from paddy soil contaminated by heavy metals.</title>
        <authorList>
            <person name="Zhang K."/>
        </authorList>
    </citation>
    <scope>NUCLEOTIDE SEQUENCE</scope>
    <source>
        <strain evidence="2">19-2017</strain>
    </source>
</reference>
<dbReference type="RefSeq" id="WP_188257682.1">
    <property type="nucleotide sequence ID" value="NZ_JABVCF010000020.1"/>
</dbReference>
<evidence type="ECO:0000313" key="3">
    <source>
        <dbReference type="Proteomes" id="UP000680348"/>
    </source>
</evidence>
<dbReference type="InterPro" id="IPR015421">
    <property type="entry name" value="PyrdxlP-dep_Trfase_major"/>
</dbReference>
<proteinExistence type="predicted"/>
<dbReference type="CDD" id="cd00609">
    <property type="entry name" value="AAT_like"/>
    <property type="match status" value="1"/>
</dbReference>
<comment type="caution">
    <text evidence="2">The sequence shown here is derived from an EMBL/GenBank/DDBJ whole genome shotgun (WGS) entry which is preliminary data.</text>
</comment>
<dbReference type="Pfam" id="PF00155">
    <property type="entry name" value="Aminotran_1_2"/>
    <property type="match status" value="1"/>
</dbReference>
<dbReference type="PANTHER" id="PTHR42691:SF1">
    <property type="entry name" value="ASPARTATE AMINOTRANSFERASE YHDR-RELATED"/>
    <property type="match status" value="1"/>
</dbReference>
<dbReference type="GO" id="GO:0030170">
    <property type="term" value="F:pyridoxal phosphate binding"/>
    <property type="evidence" value="ECO:0007669"/>
    <property type="project" value="InterPro"/>
</dbReference>
<feature type="domain" description="Aminotransferase class I/classII large" evidence="1">
    <location>
        <begin position="51"/>
        <end position="380"/>
    </location>
</feature>
<dbReference type="PANTHER" id="PTHR42691">
    <property type="entry name" value="ASPARTATE AMINOTRANSFERASE YHDR-RELATED"/>
    <property type="match status" value="1"/>
</dbReference>
<protein>
    <submittedName>
        <fullName evidence="2">Aminotransferase class I/II-fold pyridoxal phosphate-dependent enzyme</fullName>
    </submittedName>
</protein>
<gene>
    <name evidence="2" type="ORF">KEU06_26350</name>
</gene>
<name>A0A942E1M9_9HYPH</name>
<dbReference type="InterPro" id="IPR015424">
    <property type="entry name" value="PyrdxlP-dep_Trfase"/>
</dbReference>
<keyword evidence="3" id="KW-1185">Reference proteome</keyword>
<accession>A0A942E1M9</accession>
<keyword evidence="2" id="KW-0808">Transferase</keyword>
<dbReference type="Proteomes" id="UP000680348">
    <property type="component" value="Unassembled WGS sequence"/>
</dbReference>
<evidence type="ECO:0000259" key="1">
    <source>
        <dbReference type="Pfam" id="PF00155"/>
    </source>
</evidence>
<dbReference type="SUPFAM" id="SSF53383">
    <property type="entry name" value="PLP-dependent transferases"/>
    <property type="match status" value="1"/>
</dbReference>
<keyword evidence="2" id="KW-0032">Aminotransferase</keyword>
<dbReference type="InterPro" id="IPR004839">
    <property type="entry name" value="Aminotransferase_I/II_large"/>
</dbReference>
<dbReference type="Gene3D" id="3.40.640.10">
    <property type="entry name" value="Type I PLP-dependent aspartate aminotransferase-like (Major domain)"/>
    <property type="match status" value="1"/>
</dbReference>
<dbReference type="AlphaFoldDB" id="A0A942E1M9"/>
<dbReference type="GO" id="GO:0008483">
    <property type="term" value="F:transaminase activity"/>
    <property type="evidence" value="ECO:0007669"/>
    <property type="project" value="UniProtKB-KW"/>
</dbReference>
<evidence type="ECO:0000313" key="2">
    <source>
        <dbReference type="EMBL" id="MBS3652124.1"/>
    </source>
</evidence>